<feature type="region of interest" description="Disordered" evidence="1">
    <location>
        <begin position="31"/>
        <end position="99"/>
    </location>
</feature>
<dbReference type="Proteomes" id="UP000095282">
    <property type="component" value="Unplaced"/>
</dbReference>
<feature type="compositionally biased region" description="Basic and acidic residues" evidence="1">
    <location>
        <begin position="60"/>
        <end position="97"/>
    </location>
</feature>
<protein>
    <submittedName>
        <fullName evidence="3">CCDC66 domain-containing protein</fullName>
    </submittedName>
</protein>
<feature type="region of interest" description="Disordered" evidence="1">
    <location>
        <begin position="112"/>
        <end position="142"/>
    </location>
</feature>
<evidence type="ECO:0000313" key="3">
    <source>
        <dbReference type="WBParaSite" id="Csp11.Scaffold629.g14009.t1"/>
    </source>
</evidence>
<feature type="region of interest" description="Disordered" evidence="1">
    <location>
        <begin position="154"/>
        <end position="179"/>
    </location>
</feature>
<dbReference type="AlphaFoldDB" id="A0A1I7U1V7"/>
<keyword evidence="2" id="KW-1185">Reference proteome</keyword>
<evidence type="ECO:0000256" key="1">
    <source>
        <dbReference type="SAM" id="MobiDB-lite"/>
    </source>
</evidence>
<proteinExistence type="predicted"/>
<evidence type="ECO:0000313" key="2">
    <source>
        <dbReference type="Proteomes" id="UP000095282"/>
    </source>
</evidence>
<organism evidence="2 3">
    <name type="scientific">Caenorhabditis tropicalis</name>
    <dbReference type="NCBI Taxonomy" id="1561998"/>
    <lineage>
        <taxon>Eukaryota</taxon>
        <taxon>Metazoa</taxon>
        <taxon>Ecdysozoa</taxon>
        <taxon>Nematoda</taxon>
        <taxon>Chromadorea</taxon>
        <taxon>Rhabditida</taxon>
        <taxon>Rhabditina</taxon>
        <taxon>Rhabditomorpha</taxon>
        <taxon>Rhabditoidea</taxon>
        <taxon>Rhabditidae</taxon>
        <taxon>Peloderinae</taxon>
        <taxon>Caenorhabditis</taxon>
    </lineage>
</organism>
<name>A0A1I7U1V7_9PELO</name>
<accession>A0A1I7U1V7</accession>
<sequence>MPEPMNFFEWHAQMQAETESAVRGLIEHDPDINQEPLFPHGTPIELRSDPWRNQNTGSAYKEDPEQEKLRKQAKRLREEREEQWRMSQERRHKEKERMKKWRIQQKNEELKNTVCTEEQEMGSLEQDLEVSRKRKERQIEELSAKKLRKTVDEEFDGRMSTKESKILPTGEREEKNLSI</sequence>
<reference evidence="3" key="1">
    <citation type="submission" date="2016-11" db="UniProtKB">
        <authorList>
            <consortium name="WormBaseParasite"/>
        </authorList>
    </citation>
    <scope>IDENTIFICATION</scope>
</reference>
<dbReference type="WBParaSite" id="Csp11.Scaffold629.g14009.t1">
    <property type="protein sequence ID" value="Csp11.Scaffold629.g14009.t1"/>
    <property type="gene ID" value="Csp11.Scaffold629.g14009"/>
</dbReference>